<evidence type="ECO:0000313" key="2">
    <source>
        <dbReference type="EMBL" id="VDM66457.1"/>
    </source>
</evidence>
<feature type="region of interest" description="Disordered" evidence="1">
    <location>
        <begin position="14"/>
        <end position="72"/>
    </location>
</feature>
<name>A0A3P7IPY8_STRVU</name>
<evidence type="ECO:0000256" key="1">
    <source>
        <dbReference type="SAM" id="MobiDB-lite"/>
    </source>
</evidence>
<keyword evidence="3" id="KW-1185">Reference proteome</keyword>
<dbReference type="Proteomes" id="UP000270094">
    <property type="component" value="Unassembled WGS sequence"/>
</dbReference>
<feature type="compositionally biased region" description="Polar residues" evidence="1">
    <location>
        <begin position="61"/>
        <end position="72"/>
    </location>
</feature>
<gene>
    <name evidence="2" type="ORF">SVUK_LOCUS1455</name>
</gene>
<dbReference type="EMBL" id="UYYB01002846">
    <property type="protein sequence ID" value="VDM66457.1"/>
    <property type="molecule type" value="Genomic_DNA"/>
</dbReference>
<evidence type="ECO:0000313" key="3">
    <source>
        <dbReference type="Proteomes" id="UP000270094"/>
    </source>
</evidence>
<sequence>MVVYASMIEYGNEESAAYGRNRDARHADVDDGGLDGVGNAAQPGRQSTTTSSVRSCTRNTIEQNPNGSHERE</sequence>
<reference evidence="2 3" key="1">
    <citation type="submission" date="2018-11" db="EMBL/GenBank/DDBJ databases">
        <authorList>
            <consortium name="Pathogen Informatics"/>
        </authorList>
    </citation>
    <scope>NUCLEOTIDE SEQUENCE [LARGE SCALE GENOMIC DNA]</scope>
</reference>
<dbReference type="AlphaFoldDB" id="A0A3P7IPY8"/>
<feature type="compositionally biased region" description="Low complexity" evidence="1">
    <location>
        <begin position="45"/>
        <end position="60"/>
    </location>
</feature>
<proteinExistence type="predicted"/>
<protein>
    <submittedName>
        <fullName evidence="2">Uncharacterized protein</fullName>
    </submittedName>
</protein>
<organism evidence="2 3">
    <name type="scientific">Strongylus vulgaris</name>
    <name type="common">Blood worm</name>
    <dbReference type="NCBI Taxonomy" id="40348"/>
    <lineage>
        <taxon>Eukaryota</taxon>
        <taxon>Metazoa</taxon>
        <taxon>Ecdysozoa</taxon>
        <taxon>Nematoda</taxon>
        <taxon>Chromadorea</taxon>
        <taxon>Rhabditida</taxon>
        <taxon>Rhabditina</taxon>
        <taxon>Rhabditomorpha</taxon>
        <taxon>Strongyloidea</taxon>
        <taxon>Strongylidae</taxon>
        <taxon>Strongylus</taxon>
    </lineage>
</organism>
<feature type="compositionally biased region" description="Basic and acidic residues" evidence="1">
    <location>
        <begin position="20"/>
        <end position="29"/>
    </location>
</feature>
<accession>A0A3P7IPY8</accession>